<reference evidence="2" key="2">
    <citation type="submission" date="2019-07" db="EMBL/GenBank/DDBJ databases">
        <authorList>
            <person name="Yang Y."/>
            <person name="Bocs S."/>
            <person name="Baudouin L."/>
        </authorList>
    </citation>
    <scope>NUCLEOTIDE SEQUENCE</scope>
    <source>
        <tissue evidence="2">Spear leaf of Hainan Tall coconut</tissue>
    </source>
</reference>
<protein>
    <submittedName>
        <fullName evidence="2">Uncharacterized protein</fullName>
    </submittedName>
</protein>
<proteinExistence type="predicted"/>
<feature type="region of interest" description="Disordered" evidence="1">
    <location>
        <begin position="131"/>
        <end position="153"/>
    </location>
</feature>
<dbReference type="EMBL" id="CM017877">
    <property type="protein sequence ID" value="KAG1347428.1"/>
    <property type="molecule type" value="Genomic_DNA"/>
</dbReference>
<dbReference type="PANTHER" id="PTHR47375:SF1">
    <property type="entry name" value="GB|AAF34833.1"/>
    <property type="match status" value="1"/>
</dbReference>
<reference evidence="2" key="1">
    <citation type="journal article" date="2017" name="Gigascience">
        <title>The genome draft of coconut (Cocos nucifera).</title>
        <authorList>
            <person name="Xiao Y."/>
            <person name="Xu P."/>
            <person name="Fan H."/>
            <person name="Baudouin L."/>
            <person name="Xia W."/>
            <person name="Bocs S."/>
            <person name="Xu J."/>
            <person name="Li Q."/>
            <person name="Guo A."/>
            <person name="Zhou L."/>
            <person name="Li J."/>
            <person name="Wu Y."/>
            <person name="Ma Z."/>
            <person name="Armero A."/>
            <person name="Issali A.E."/>
            <person name="Liu N."/>
            <person name="Peng M."/>
            <person name="Yang Y."/>
        </authorList>
    </citation>
    <scope>NUCLEOTIDE SEQUENCE</scope>
    <source>
        <tissue evidence="2">Spear leaf of Hainan Tall coconut</tissue>
    </source>
</reference>
<feature type="region of interest" description="Disordered" evidence="1">
    <location>
        <begin position="79"/>
        <end position="99"/>
    </location>
</feature>
<feature type="compositionally biased region" description="Polar residues" evidence="1">
    <location>
        <begin position="79"/>
        <end position="89"/>
    </location>
</feature>
<dbReference type="InterPro" id="IPR044170">
    <property type="entry name" value="RSS3-like"/>
</dbReference>
<name>A0A8K0IBS9_COCNU</name>
<dbReference type="AlphaFoldDB" id="A0A8K0IBS9"/>
<organism evidence="2 3">
    <name type="scientific">Cocos nucifera</name>
    <name type="common">Coconut palm</name>
    <dbReference type="NCBI Taxonomy" id="13894"/>
    <lineage>
        <taxon>Eukaryota</taxon>
        <taxon>Viridiplantae</taxon>
        <taxon>Streptophyta</taxon>
        <taxon>Embryophyta</taxon>
        <taxon>Tracheophyta</taxon>
        <taxon>Spermatophyta</taxon>
        <taxon>Magnoliopsida</taxon>
        <taxon>Liliopsida</taxon>
        <taxon>Arecaceae</taxon>
        <taxon>Arecoideae</taxon>
        <taxon>Cocoseae</taxon>
        <taxon>Attaleinae</taxon>
        <taxon>Cocos</taxon>
    </lineage>
</organism>
<keyword evidence="3" id="KW-1185">Reference proteome</keyword>
<dbReference type="Proteomes" id="UP000797356">
    <property type="component" value="Chromosome 6"/>
</dbReference>
<accession>A0A8K0IBS9</accession>
<evidence type="ECO:0000256" key="1">
    <source>
        <dbReference type="SAM" id="MobiDB-lite"/>
    </source>
</evidence>
<dbReference type="PANTHER" id="PTHR47375">
    <property type="entry name" value="GB|AAF34833.1"/>
    <property type="match status" value="1"/>
</dbReference>
<evidence type="ECO:0000313" key="2">
    <source>
        <dbReference type="EMBL" id="KAG1347428.1"/>
    </source>
</evidence>
<comment type="caution">
    <text evidence="2">The sequence shown here is derived from an EMBL/GenBank/DDBJ whole genome shotgun (WGS) entry which is preliminary data.</text>
</comment>
<sequence>MDDMMADHESDLKWPSGLSFFTALTGRTDDAKLLFGTEGLGNKPPAQQHPLMMAGKNLAAGSPMNITVADEVKAVAEASNFQSQGNRCETSAALGAAGSTEDYLSLESHSSKTRKMESSKFKRSFTLPARMTSSSSSSSLDHHHHAAASQATEYRSSEAGIYSDIMETFLE</sequence>
<evidence type="ECO:0000313" key="3">
    <source>
        <dbReference type="Proteomes" id="UP000797356"/>
    </source>
</evidence>
<dbReference type="OrthoDB" id="1922567at2759"/>
<gene>
    <name evidence="2" type="ORF">COCNU_06G012570</name>
</gene>